<dbReference type="RefSeq" id="WP_072748275.1">
    <property type="nucleotide sequence ID" value="NZ_FOHL01000010.1"/>
</dbReference>
<dbReference type="PROSITE" id="PS50887">
    <property type="entry name" value="GGDEF"/>
    <property type="match status" value="1"/>
</dbReference>
<dbReference type="STRING" id="1189325.SAMN04488119_110101"/>
<dbReference type="InterPro" id="IPR000160">
    <property type="entry name" value="GGDEF_dom"/>
</dbReference>
<gene>
    <name evidence="5" type="ORF">SAMN05216200_111101</name>
</gene>
<dbReference type="EMBL" id="FRDL01000011">
    <property type="protein sequence ID" value="SHN75726.1"/>
    <property type="molecule type" value="Genomic_DNA"/>
</dbReference>
<dbReference type="GO" id="GO:0052621">
    <property type="term" value="F:diguanylate cyclase activity"/>
    <property type="evidence" value="ECO:0007669"/>
    <property type="project" value="UniProtKB-EC"/>
</dbReference>
<dbReference type="OrthoDB" id="9812260at2"/>
<evidence type="ECO:0000313" key="6">
    <source>
        <dbReference type="Proteomes" id="UP000184066"/>
    </source>
</evidence>
<dbReference type="EC" id="2.7.7.65" evidence="1"/>
<feature type="domain" description="GGDEF" evidence="4">
    <location>
        <begin position="214"/>
        <end position="348"/>
    </location>
</feature>
<dbReference type="AlphaFoldDB" id="A0A1M7TY99"/>
<keyword evidence="3" id="KW-0175">Coiled coil</keyword>
<protein>
    <recommendedName>
        <fullName evidence="1">diguanylate cyclase</fullName>
        <ecNumber evidence="1">2.7.7.65</ecNumber>
    </recommendedName>
</protein>
<name>A0A1M7TY99_9RHOB</name>
<dbReference type="Gene3D" id="3.30.70.270">
    <property type="match status" value="1"/>
</dbReference>
<dbReference type="Proteomes" id="UP000184066">
    <property type="component" value="Unassembled WGS sequence"/>
</dbReference>
<evidence type="ECO:0000256" key="3">
    <source>
        <dbReference type="SAM" id="Coils"/>
    </source>
</evidence>
<comment type="catalytic activity">
    <reaction evidence="2">
        <text>2 GTP = 3',3'-c-di-GMP + 2 diphosphate</text>
        <dbReference type="Rhea" id="RHEA:24898"/>
        <dbReference type="ChEBI" id="CHEBI:33019"/>
        <dbReference type="ChEBI" id="CHEBI:37565"/>
        <dbReference type="ChEBI" id="CHEBI:58805"/>
        <dbReference type="EC" id="2.7.7.65"/>
    </reaction>
</comment>
<dbReference type="InterPro" id="IPR050469">
    <property type="entry name" value="Diguanylate_Cyclase"/>
</dbReference>
<dbReference type="NCBIfam" id="TIGR00254">
    <property type="entry name" value="GGDEF"/>
    <property type="match status" value="1"/>
</dbReference>
<organism evidence="5 6">
    <name type="scientific">Oceanicella actignis</name>
    <dbReference type="NCBI Taxonomy" id="1189325"/>
    <lineage>
        <taxon>Bacteria</taxon>
        <taxon>Pseudomonadati</taxon>
        <taxon>Pseudomonadota</taxon>
        <taxon>Alphaproteobacteria</taxon>
        <taxon>Rhodobacterales</taxon>
        <taxon>Paracoccaceae</taxon>
        <taxon>Oceanicella</taxon>
    </lineage>
</organism>
<reference evidence="5 6" key="1">
    <citation type="submission" date="2016-12" db="EMBL/GenBank/DDBJ databases">
        <authorList>
            <person name="Song W.-J."/>
            <person name="Kurnit D.M."/>
        </authorList>
    </citation>
    <scope>NUCLEOTIDE SEQUENCE [LARGE SCALE GENOMIC DNA]</scope>
    <source>
        <strain evidence="5 6">CGMCC 1.10808</strain>
    </source>
</reference>
<accession>A0A1M7TY99</accession>
<sequence length="348" mass="38255">MAALVKSETGFDEDFEAQEALARKALDLAHARRLPPTPRVFEVLYGYVRGEPEGLRNAVGALLERDESPALSAIERIYEEHLALGAAPVRLLSLGQTLDGEMGEVVERLARRETEDARFMGALTRIREGVNLLSRASTVREAAESLIEVTGAHAAQTSDLTSQLRAARRKIEDLSRDLKDLREAAYLDHLTQLPNRRRLDAVLEAEIAAAPERGPLCFALADIDRFKQLNDRYGHAVGDSVLKEFARILKLNLKGKDTPARFGGEEFAMVLPATNLMGARHIAEKIRQELAAKSFVVAETRERLGTVTVSVGVTQLREGEDAAALIKRADELLYKAKEAGRNRVASAA</sequence>
<dbReference type="SUPFAM" id="SSF55073">
    <property type="entry name" value="Nucleotide cyclase"/>
    <property type="match status" value="1"/>
</dbReference>
<dbReference type="Pfam" id="PF00990">
    <property type="entry name" value="GGDEF"/>
    <property type="match status" value="1"/>
</dbReference>
<dbReference type="CDD" id="cd01949">
    <property type="entry name" value="GGDEF"/>
    <property type="match status" value="1"/>
</dbReference>
<keyword evidence="6" id="KW-1185">Reference proteome</keyword>
<dbReference type="PANTHER" id="PTHR45138:SF9">
    <property type="entry name" value="DIGUANYLATE CYCLASE DGCM-RELATED"/>
    <property type="match status" value="1"/>
</dbReference>
<evidence type="ECO:0000256" key="2">
    <source>
        <dbReference type="ARBA" id="ARBA00034247"/>
    </source>
</evidence>
<evidence type="ECO:0000259" key="4">
    <source>
        <dbReference type="PROSITE" id="PS50887"/>
    </source>
</evidence>
<dbReference type="InterPro" id="IPR043128">
    <property type="entry name" value="Rev_trsase/Diguanyl_cyclase"/>
</dbReference>
<dbReference type="PANTHER" id="PTHR45138">
    <property type="entry name" value="REGULATORY COMPONENTS OF SENSORY TRANSDUCTION SYSTEM"/>
    <property type="match status" value="1"/>
</dbReference>
<dbReference type="FunFam" id="3.30.70.270:FF:000001">
    <property type="entry name" value="Diguanylate cyclase domain protein"/>
    <property type="match status" value="1"/>
</dbReference>
<feature type="coiled-coil region" evidence="3">
    <location>
        <begin position="157"/>
        <end position="184"/>
    </location>
</feature>
<evidence type="ECO:0000256" key="1">
    <source>
        <dbReference type="ARBA" id="ARBA00012528"/>
    </source>
</evidence>
<evidence type="ECO:0000313" key="5">
    <source>
        <dbReference type="EMBL" id="SHN75726.1"/>
    </source>
</evidence>
<dbReference type="InterPro" id="IPR029787">
    <property type="entry name" value="Nucleotide_cyclase"/>
</dbReference>
<dbReference type="SMART" id="SM00267">
    <property type="entry name" value="GGDEF"/>
    <property type="match status" value="1"/>
</dbReference>
<proteinExistence type="predicted"/>